<evidence type="ECO:0000313" key="2">
    <source>
        <dbReference type="Proteomes" id="UP001172386"/>
    </source>
</evidence>
<evidence type="ECO:0000313" key="1">
    <source>
        <dbReference type="EMBL" id="KAJ9650221.1"/>
    </source>
</evidence>
<gene>
    <name evidence="1" type="ORF">H2198_010477</name>
</gene>
<name>A0ACC2ZRG5_9EURO</name>
<proteinExistence type="predicted"/>
<reference evidence="1" key="1">
    <citation type="submission" date="2022-10" db="EMBL/GenBank/DDBJ databases">
        <title>Culturing micro-colonial fungi from biological soil crusts in the Mojave desert and describing Neophaeococcomyces mojavensis, and introducing the new genera and species Taxawa tesnikishii.</title>
        <authorList>
            <person name="Kurbessoian T."/>
            <person name="Stajich J.E."/>
        </authorList>
    </citation>
    <scope>NUCLEOTIDE SEQUENCE</scope>
    <source>
        <strain evidence="1">JES_112</strain>
    </source>
</reference>
<protein>
    <submittedName>
        <fullName evidence="1">Uncharacterized protein</fullName>
    </submittedName>
</protein>
<sequence length="617" mass="64775">MSLMRTILLILIALVVASPVAAQTASSRGTGSASYGLRLSADTRAQALNKAKVNALEAYIAETGAAKLRLFEARRAEFIGEIDRYVLSAVQLSDTEDKKAKTYTVTVRAEINTTLLQTKLDAGSAVAGATAAQRSLLTFLFMARSQDTVQSFQDKEYRRTDVSSSYNENTREGDSFRGNSVSTNGSINQNASMSVTSGGSTTQRSDNISWKVANAAEVNTAMTGAFSAAGYEVVEAEYVEGESRGLLSIERIRKDFSTGNDLAPATLRDTANGIRAANIPYIAVGTLDVGMRDRDPASGNTRVFVTVTGKVLDVTGRFPRTVSSVGPVQFSGTGPNETVARTNALQLAAEKAAQQMINELNVKAVGAELAWHRPGVTDFPRAASRPSLPKDTHMIRNTALVVAIAAATLSMPAHAGLGKLKDLAGAATGTSSSASSAAAPDEAAQEALVRRFVTSQSHSLQAQTSFARAFGLAEQVQLLEAERQALSSGSVSVDAMKKSVSVSEAAQAAINERQAAQPELNAESKQHYAEGLVSLLSSAAEAQKLGGEASNFTAGMKNLGATQLATVGRKLAAGAWVAKESPGFIQGLYGSTKSAVTFAKKSKVKVPSNADSMLDKL</sequence>
<accession>A0ACC2ZRG5</accession>
<dbReference type="EMBL" id="JAPDRQ010000369">
    <property type="protein sequence ID" value="KAJ9650221.1"/>
    <property type="molecule type" value="Genomic_DNA"/>
</dbReference>
<dbReference type="Proteomes" id="UP001172386">
    <property type="component" value="Unassembled WGS sequence"/>
</dbReference>
<comment type="caution">
    <text evidence="1">The sequence shown here is derived from an EMBL/GenBank/DDBJ whole genome shotgun (WGS) entry which is preliminary data.</text>
</comment>
<organism evidence="1 2">
    <name type="scientific">Neophaeococcomyces mojaviensis</name>
    <dbReference type="NCBI Taxonomy" id="3383035"/>
    <lineage>
        <taxon>Eukaryota</taxon>
        <taxon>Fungi</taxon>
        <taxon>Dikarya</taxon>
        <taxon>Ascomycota</taxon>
        <taxon>Pezizomycotina</taxon>
        <taxon>Eurotiomycetes</taxon>
        <taxon>Chaetothyriomycetidae</taxon>
        <taxon>Chaetothyriales</taxon>
        <taxon>Chaetothyriales incertae sedis</taxon>
        <taxon>Neophaeococcomyces</taxon>
    </lineage>
</organism>
<keyword evidence="2" id="KW-1185">Reference proteome</keyword>